<feature type="transmembrane region" description="Helical" evidence="5">
    <location>
        <begin position="59"/>
        <end position="81"/>
    </location>
</feature>
<evidence type="ECO:0000256" key="3">
    <source>
        <dbReference type="ARBA" id="ARBA00022729"/>
    </source>
</evidence>
<feature type="region of interest" description="Disordered" evidence="4">
    <location>
        <begin position="1"/>
        <end position="33"/>
    </location>
</feature>
<evidence type="ECO:0000313" key="6">
    <source>
        <dbReference type="EMBL" id="OGK29776.1"/>
    </source>
</evidence>
<dbReference type="PANTHER" id="PTHR30061">
    <property type="entry name" value="MALTOSE-BINDING PERIPLASMIC PROTEIN"/>
    <property type="match status" value="1"/>
</dbReference>
<dbReference type="EMBL" id="MFZV01000058">
    <property type="protein sequence ID" value="OGK29776.1"/>
    <property type="molecule type" value="Genomic_DNA"/>
</dbReference>
<proteinExistence type="inferred from homology"/>
<keyword evidence="5" id="KW-1133">Transmembrane helix</keyword>
<sequence length="484" mass="55039">MDDNNQKPEENQTKTLYETVQEPDKEQVKNFDPLKATDLTPQIIPQDTDSESVDNKKKYFIIGGAILAFIILFFIVFKLFIGSTDKDKDVQLTYWGLWEDKEIMQPLIDQYQAKNPNIKIEYVKMAPEDYRNKLLVRSEQGQGPDIYRFHNTWIQEIKAVLTPVPENIFSISEYEKTFYPLYKNDLKISDRYYGVPLMVDGLILLYNDNLFKNAGINNAPKTWEDVINNISELTVRNTNGEIVTSGIAIGTASNIEHFSDILGLFLLQNGSNIDSLGTEEASGALESYRRFAEPPNNYWDETMPSAIQAFVQEKVAMIIVPSWQILSLKTLNPELNFKAVPVPTLPGGDPISVASYWVEGVSRYSEGDKQIVAWRFLKYLSEKESMTKLFELQSASRQLPSASSRVDLGTIQSQNEYLQAVIKQANYYKSIPTVSYTYDNGLNDEINQYLANAINSTINGESYKSALKTAKEGIDQVLNRYKSE</sequence>
<evidence type="ECO:0000313" key="7">
    <source>
        <dbReference type="Proteomes" id="UP000177199"/>
    </source>
</evidence>
<keyword evidence="2" id="KW-0813">Transport</keyword>
<keyword evidence="3" id="KW-0732">Signal</keyword>
<evidence type="ECO:0000256" key="5">
    <source>
        <dbReference type="SAM" id="Phobius"/>
    </source>
</evidence>
<comment type="similarity">
    <text evidence="1">Belongs to the bacterial solute-binding protein 1 family.</text>
</comment>
<dbReference type="GO" id="GO:0015768">
    <property type="term" value="P:maltose transport"/>
    <property type="evidence" value="ECO:0007669"/>
    <property type="project" value="TreeGrafter"/>
</dbReference>
<feature type="compositionally biased region" description="Basic and acidic residues" evidence="4">
    <location>
        <begin position="1"/>
        <end position="12"/>
    </location>
</feature>
<comment type="caution">
    <text evidence="6">The sequence shown here is derived from an EMBL/GenBank/DDBJ whole genome shotgun (WGS) entry which is preliminary data.</text>
</comment>
<keyword evidence="5" id="KW-0472">Membrane</keyword>
<evidence type="ECO:0000256" key="2">
    <source>
        <dbReference type="ARBA" id="ARBA00022448"/>
    </source>
</evidence>
<organism evidence="6 7">
    <name type="scientific">Candidatus Roizmanbacteria bacterium RIFCSPHIGHO2_12_FULL_33_9</name>
    <dbReference type="NCBI Taxonomy" id="1802045"/>
    <lineage>
        <taxon>Bacteria</taxon>
        <taxon>Candidatus Roizmaniibacteriota</taxon>
    </lineage>
</organism>
<gene>
    <name evidence="6" type="ORF">A3F29_03060</name>
</gene>
<evidence type="ECO:0000256" key="4">
    <source>
        <dbReference type="SAM" id="MobiDB-lite"/>
    </source>
</evidence>
<dbReference type="GO" id="GO:1901982">
    <property type="term" value="F:maltose binding"/>
    <property type="evidence" value="ECO:0007669"/>
    <property type="project" value="TreeGrafter"/>
</dbReference>
<keyword evidence="5" id="KW-0812">Transmembrane</keyword>
<dbReference type="InterPro" id="IPR006059">
    <property type="entry name" value="SBP"/>
</dbReference>
<evidence type="ECO:0000256" key="1">
    <source>
        <dbReference type="ARBA" id="ARBA00008520"/>
    </source>
</evidence>
<name>A0A1F7HFN7_9BACT</name>
<dbReference type="SUPFAM" id="SSF53850">
    <property type="entry name" value="Periplasmic binding protein-like II"/>
    <property type="match status" value="1"/>
</dbReference>
<dbReference type="GO" id="GO:0042956">
    <property type="term" value="P:maltodextrin transmembrane transport"/>
    <property type="evidence" value="ECO:0007669"/>
    <property type="project" value="TreeGrafter"/>
</dbReference>
<protein>
    <recommendedName>
        <fullName evidence="8">Sugar ABC transporter substrate-binding protein</fullName>
    </recommendedName>
</protein>
<dbReference type="Pfam" id="PF01547">
    <property type="entry name" value="SBP_bac_1"/>
    <property type="match status" value="1"/>
</dbReference>
<evidence type="ECO:0008006" key="8">
    <source>
        <dbReference type="Google" id="ProtNLM"/>
    </source>
</evidence>
<dbReference type="Proteomes" id="UP000177199">
    <property type="component" value="Unassembled WGS sequence"/>
</dbReference>
<accession>A0A1F7HFN7</accession>
<reference evidence="6 7" key="1">
    <citation type="journal article" date="2016" name="Nat. Commun.">
        <title>Thousands of microbial genomes shed light on interconnected biogeochemical processes in an aquifer system.</title>
        <authorList>
            <person name="Anantharaman K."/>
            <person name="Brown C.T."/>
            <person name="Hug L.A."/>
            <person name="Sharon I."/>
            <person name="Castelle C.J."/>
            <person name="Probst A.J."/>
            <person name="Thomas B.C."/>
            <person name="Singh A."/>
            <person name="Wilkins M.J."/>
            <person name="Karaoz U."/>
            <person name="Brodie E.L."/>
            <person name="Williams K.H."/>
            <person name="Hubbard S.S."/>
            <person name="Banfield J.F."/>
        </authorList>
    </citation>
    <scope>NUCLEOTIDE SEQUENCE [LARGE SCALE GENOMIC DNA]</scope>
</reference>
<dbReference type="PANTHER" id="PTHR30061:SF50">
    <property type="entry name" value="MALTOSE_MALTODEXTRIN-BINDING PERIPLASMIC PROTEIN"/>
    <property type="match status" value="1"/>
</dbReference>
<dbReference type="AlphaFoldDB" id="A0A1F7HFN7"/>
<dbReference type="GO" id="GO:0055052">
    <property type="term" value="C:ATP-binding cassette (ABC) transporter complex, substrate-binding subunit-containing"/>
    <property type="evidence" value="ECO:0007669"/>
    <property type="project" value="TreeGrafter"/>
</dbReference>
<dbReference type="Gene3D" id="3.40.190.10">
    <property type="entry name" value="Periplasmic binding protein-like II"/>
    <property type="match status" value="1"/>
</dbReference>